<keyword evidence="5 9" id="KW-0805">Transcription regulation</keyword>
<dbReference type="Pfam" id="PF00176">
    <property type="entry name" value="SNF2-rel_dom"/>
    <property type="match status" value="1"/>
</dbReference>
<dbReference type="GO" id="GO:0005524">
    <property type="term" value="F:ATP binding"/>
    <property type="evidence" value="ECO:0007669"/>
    <property type="project" value="UniProtKB-UniRule"/>
</dbReference>
<evidence type="ECO:0000256" key="6">
    <source>
        <dbReference type="ARBA" id="ARBA00023125"/>
    </source>
</evidence>
<dbReference type="SUPFAM" id="SSF52540">
    <property type="entry name" value="P-loop containing nucleoside triphosphate hydrolases"/>
    <property type="match status" value="2"/>
</dbReference>
<protein>
    <recommendedName>
        <fullName evidence="9">RNA polymerase-associated protein RapA</fullName>
        <ecNumber evidence="9">3.6.4.-</ecNumber>
    </recommendedName>
    <alternativeName>
        <fullName evidence="9">ATP-dependent helicase HepA</fullName>
    </alternativeName>
</protein>
<reference evidence="12" key="1">
    <citation type="journal article" date="2020" name="mSystems">
        <title>Genome- and Community-Level Interaction Insights into Carbon Utilization and Element Cycling Functions of Hydrothermarchaeota in Hydrothermal Sediment.</title>
        <authorList>
            <person name="Zhou Z."/>
            <person name="Liu Y."/>
            <person name="Xu W."/>
            <person name="Pan J."/>
            <person name="Luo Z.H."/>
            <person name="Li M."/>
        </authorList>
    </citation>
    <scope>NUCLEOTIDE SEQUENCE [LARGE SCALE GENOMIC DNA]</scope>
    <source>
        <strain evidence="12">HyVt-443</strain>
    </source>
</reference>
<keyword evidence="8 9" id="KW-0804">Transcription</keyword>
<evidence type="ECO:0000256" key="3">
    <source>
        <dbReference type="ARBA" id="ARBA00022806"/>
    </source>
</evidence>
<dbReference type="InterPro" id="IPR023949">
    <property type="entry name" value="Helicase_RapA"/>
</dbReference>
<dbReference type="Gene3D" id="6.10.140.2230">
    <property type="match status" value="1"/>
</dbReference>
<evidence type="ECO:0000256" key="9">
    <source>
        <dbReference type="HAMAP-Rule" id="MF_01821"/>
    </source>
</evidence>
<dbReference type="InterPro" id="IPR000330">
    <property type="entry name" value="SNF2_N"/>
</dbReference>
<proteinExistence type="inferred from homology"/>
<feature type="binding site" evidence="9">
    <location>
        <begin position="178"/>
        <end position="185"/>
    </location>
    <ligand>
        <name>ATP</name>
        <dbReference type="ChEBI" id="CHEBI:30616"/>
    </ligand>
</feature>
<dbReference type="HAMAP" id="MF_01821">
    <property type="entry name" value="Helicase_RapA"/>
    <property type="match status" value="1"/>
</dbReference>
<dbReference type="PANTHER" id="PTHR45766">
    <property type="entry name" value="DNA ANNEALING HELICASE AND ENDONUCLEASE ZRANB3 FAMILY MEMBER"/>
    <property type="match status" value="1"/>
</dbReference>
<dbReference type="InterPro" id="IPR038718">
    <property type="entry name" value="SNF2-like_sf"/>
</dbReference>
<dbReference type="Pfam" id="PF12137">
    <property type="entry name" value="RapA_C"/>
    <property type="match status" value="1"/>
</dbReference>
<keyword evidence="6 9" id="KW-0238">DNA-binding</keyword>
<keyword evidence="7 9" id="KW-0010">Activator</keyword>
<sequence>MSTTDFRPGQRWVSDTEPDLGLGTLLKSEGRTVTLLFPASGERRTYALDNSPLTRVRFGPGDRVQDLEGRALWVVSMDETAGRISYRVRSDTGVEETLPEGGLSAFLQFSRPQERLFAGQLDQPEWFDLRLRTLEQRQRLEGSPLLGLGGARTALLPHQLYIAHEVSRRPLPRVLLADEVGLGKTIEAGLILHRLRLSGRVSRALVVVPPPLLNQWLVELLRRFNLRFSLFDGERCQAIESSDQGENPFQSEQLVLTSLDLLTAEPRRTEQALEAGWDLLIVDEAHHLEWSEQGASDAYRAVEALARRIPAVLLLTATPEQLGQAGHFARLRLLDPDRFHDLATFVAEESRFRPIAEAAEQVLAGGILPEQSAGRLADLLNEPEALPLLARLSDPSLDEERRRTAREQLLVLLLDRHGTGRVLFRNTRHRITGFPARELHPCPLDLPDEYQRALAAPDLAPQLRLTPEAIDRGDAAPPWWRFDPRVEWLAASLKRLGDEKVLLIAARRETVQGLEEALRSRHGIHAALFHEGMSILERDRAAAWFADPEEGCRILLCSEIGSEGRNFQFAHHLVLFDLPLDPDLLEQRIGRLDRIGQGETIRIHVPWFEQSAQAVLLRWYHEGLDAFRATCPAGHALLRQLQPALLEQLDEPAADPEALEALIGATRRLRLETNERLRRGRDQLLELNSCREPEASALRRRIEQEQRDHPLAEYLEQLLGRYGVESEFHSAGSLILRPGSGMLQDSFPGLPQEGMTATFDRDIALAHEDRQFLTWEHPLVREGMAMLCDGREGSSSVCGLRHPHLKGGGLLLELLYVIECPAPRRLQVGRFLPPTLIRLLLDAGGEEQDQAFDHTALVSARVPLETATAARVAAVLQPAVRQLLVRAESLAGRQLSPTIDRALEDMAAEYATEIARLHALQRVNPNVTEEEIGALKRQALELEEHLKQARLRLDAIQLWVGL</sequence>
<evidence type="ECO:0000256" key="2">
    <source>
        <dbReference type="ARBA" id="ARBA00022801"/>
    </source>
</evidence>
<dbReference type="GO" id="GO:0016817">
    <property type="term" value="F:hydrolase activity, acting on acid anhydrides"/>
    <property type="evidence" value="ECO:0007669"/>
    <property type="project" value="InterPro"/>
</dbReference>
<dbReference type="GO" id="GO:0006355">
    <property type="term" value="P:regulation of DNA-templated transcription"/>
    <property type="evidence" value="ECO:0007669"/>
    <property type="project" value="UniProtKB-UniRule"/>
</dbReference>
<keyword evidence="3 9" id="KW-0347">Helicase</keyword>
<dbReference type="InterPro" id="IPR040766">
    <property type="entry name" value="Tudor_2_RapA"/>
</dbReference>
<dbReference type="InterPro" id="IPR057342">
    <property type="entry name" value="DEXDc_RapA"/>
</dbReference>
<feature type="domain" description="Helicase ATP-binding" evidence="10">
    <location>
        <begin position="165"/>
        <end position="337"/>
    </location>
</feature>
<evidence type="ECO:0000313" key="12">
    <source>
        <dbReference type="EMBL" id="HEB95983.1"/>
    </source>
</evidence>
<feature type="short sequence motif" description="DEAH box" evidence="9">
    <location>
        <begin position="283"/>
        <end position="286"/>
    </location>
</feature>
<keyword evidence="2 9" id="KW-0378">Hydrolase</keyword>
<dbReference type="PANTHER" id="PTHR45766:SF6">
    <property type="entry name" value="SWI_SNF-RELATED MATRIX-ASSOCIATED ACTIN-DEPENDENT REGULATOR OF CHROMATIN SUBFAMILY A-LIKE PROTEIN 1"/>
    <property type="match status" value="1"/>
</dbReference>
<dbReference type="Pfam" id="PF00271">
    <property type="entry name" value="Helicase_C"/>
    <property type="match status" value="1"/>
</dbReference>
<dbReference type="Gene3D" id="2.30.30.140">
    <property type="match status" value="1"/>
</dbReference>
<dbReference type="InterPro" id="IPR001650">
    <property type="entry name" value="Helicase_C-like"/>
</dbReference>
<evidence type="ECO:0000259" key="11">
    <source>
        <dbReference type="PROSITE" id="PS51194"/>
    </source>
</evidence>
<dbReference type="Gene3D" id="3.40.50.300">
    <property type="entry name" value="P-loop containing nucleotide triphosphate hydrolases"/>
    <property type="match status" value="1"/>
</dbReference>
<evidence type="ECO:0000256" key="8">
    <source>
        <dbReference type="ARBA" id="ARBA00023163"/>
    </source>
</evidence>
<keyword evidence="4 9" id="KW-0067">ATP-binding</keyword>
<dbReference type="InterPro" id="IPR027417">
    <property type="entry name" value="P-loop_NTPase"/>
</dbReference>
<dbReference type="GO" id="GO:0004386">
    <property type="term" value="F:helicase activity"/>
    <property type="evidence" value="ECO:0007669"/>
    <property type="project" value="UniProtKB-UniRule"/>
</dbReference>
<evidence type="ECO:0000256" key="7">
    <source>
        <dbReference type="ARBA" id="ARBA00023159"/>
    </source>
</evidence>
<evidence type="ECO:0000256" key="5">
    <source>
        <dbReference type="ARBA" id="ARBA00023015"/>
    </source>
</evidence>
<dbReference type="PROSITE" id="PS51192">
    <property type="entry name" value="HELICASE_ATP_BIND_1"/>
    <property type="match status" value="1"/>
</dbReference>
<comment type="caution">
    <text evidence="12">The sequence shown here is derived from an EMBL/GenBank/DDBJ whole genome shotgun (WGS) entry which is preliminary data.</text>
</comment>
<dbReference type="InterPro" id="IPR049730">
    <property type="entry name" value="SNF2/RAD54-like_C"/>
</dbReference>
<organism evidence="12">
    <name type="scientific">Sedimenticola thiotaurini</name>
    <dbReference type="NCBI Taxonomy" id="1543721"/>
    <lineage>
        <taxon>Bacteria</taxon>
        <taxon>Pseudomonadati</taxon>
        <taxon>Pseudomonadota</taxon>
        <taxon>Gammaproteobacteria</taxon>
        <taxon>Chromatiales</taxon>
        <taxon>Sedimenticolaceae</taxon>
        <taxon>Sedimenticola</taxon>
    </lineage>
</organism>
<dbReference type="PROSITE" id="PS51194">
    <property type="entry name" value="HELICASE_CTER"/>
    <property type="match status" value="1"/>
</dbReference>
<dbReference type="EC" id="3.6.4.-" evidence="9"/>
<accession>A0A831RM50</accession>
<dbReference type="Proteomes" id="UP000886251">
    <property type="component" value="Unassembled WGS sequence"/>
</dbReference>
<dbReference type="GO" id="GO:0003677">
    <property type="term" value="F:DNA binding"/>
    <property type="evidence" value="ECO:0007669"/>
    <property type="project" value="UniProtKB-KW"/>
</dbReference>
<dbReference type="InterPro" id="IPR022737">
    <property type="entry name" value="RapA_C"/>
</dbReference>
<feature type="domain" description="Helicase C-terminal" evidence="11">
    <location>
        <begin position="485"/>
        <end position="639"/>
    </location>
</feature>
<dbReference type="CDD" id="cd18011">
    <property type="entry name" value="DEXDc_RapA"/>
    <property type="match status" value="1"/>
</dbReference>
<gene>
    <name evidence="9 12" type="primary">rapA</name>
    <name evidence="12" type="ORF">ENI96_06080</name>
</gene>
<dbReference type="InterPro" id="IPR040765">
    <property type="entry name" value="Tudor_1_RapA"/>
</dbReference>
<dbReference type="NCBIfam" id="NF003426">
    <property type="entry name" value="PRK04914.1"/>
    <property type="match status" value="1"/>
</dbReference>
<dbReference type="Gene3D" id="3.40.50.10810">
    <property type="entry name" value="Tandem AAA-ATPase domain"/>
    <property type="match status" value="1"/>
</dbReference>
<keyword evidence="1 9" id="KW-0547">Nucleotide-binding</keyword>
<comment type="subunit">
    <text evidence="9">Interacts with the RNAP. Has a higher affinity for the core RNAP than for the holoenzyme. Its ATPase activity is stimulated by binding to RNAP.</text>
</comment>
<comment type="similarity">
    <text evidence="9">Belongs to the SNF2/RAD54 helicase family. RapA subfamily.</text>
</comment>
<evidence type="ECO:0000256" key="4">
    <source>
        <dbReference type="ARBA" id="ARBA00022840"/>
    </source>
</evidence>
<evidence type="ECO:0000259" key="10">
    <source>
        <dbReference type="PROSITE" id="PS51192"/>
    </source>
</evidence>
<comment type="function">
    <text evidence="9">Transcription regulator that activates transcription by stimulating RNA polymerase (RNAP) recycling in case of stress conditions such as supercoiled DNA or high salt concentrations. Probably acts by releasing the RNAP, when it is trapped or immobilized on tightly supercoiled DNA. Does not activate transcription on linear DNA. Probably not involved in DNA repair.</text>
</comment>
<dbReference type="SMART" id="SM00490">
    <property type="entry name" value="HELICc"/>
    <property type="match status" value="1"/>
</dbReference>
<dbReference type="Pfam" id="PF18337">
    <property type="entry name" value="Tudor_RapA"/>
    <property type="match status" value="1"/>
</dbReference>
<evidence type="ECO:0000256" key="1">
    <source>
        <dbReference type="ARBA" id="ARBA00022741"/>
    </source>
</evidence>
<dbReference type="InterPro" id="IPR014001">
    <property type="entry name" value="Helicase_ATP-bd"/>
</dbReference>
<dbReference type="Pfam" id="PF18339">
    <property type="entry name" value="Tudor_1_RapA"/>
    <property type="match status" value="1"/>
</dbReference>
<dbReference type="SMART" id="SM00487">
    <property type="entry name" value="DEXDc"/>
    <property type="match status" value="1"/>
</dbReference>
<dbReference type="CDD" id="cd18793">
    <property type="entry name" value="SF2_C_SNF"/>
    <property type="match status" value="1"/>
</dbReference>
<dbReference type="AlphaFoldDB" id="A0A831RM50"/>
<dbReference type="Gene3D" id="2.30.30.930">
    <property type="match status" value="1"/>
</dbReference>
<dbReference type="EMBL" id="DRKP01000066">
    <property type="protein sequence ID" value="HEB95983.1"/>
    <property type="molecule type" value="Genomic_DNA"/>
</dbReference>
<name>A0A831RM50_9GAMM</name>
<dbReference type="Gene3D" id="6.10.140.1500">
    <property type="match status" value="1"/>
</dbReference>
<dbReference type="Gene3D" id="3.30.360.80">
    <property type="match status" value="1"/>
</dbReference>